<protein>
    <recommendedName>
        <fullName evidence="2 8">Shikimate dehydrogenase (NADP(+))</fullName>
        <shortName evidence="8">SDH</shortName>
        <ecNumber evidence="2 8">1.1.1.25</ecNumber>
    </recommendedName>
</protein>
<dbReference type="RefSeq" id="WP_052881178.1">
    <property type="nucleotide sequence ID" value="NZ_CP010904.1"/>
</dbReference>
<dbReference type="InterPro" id="IPR036291">
    <property type="entry name" value="NAD(P)-bd_dom_sf"/>
</dbReference>
<dbReference type="GO" id="GO:0019632">
    <property type="term" value="P:shikimate metabolic process"/>
    <property type="evidence" value="ECO:0007669"/>
    <property type="project" value="InterPro"/>
</dbReference>
<comment type="pathway">
    <text evidence="1 8">Metabolic intermediate biosynthesis; chorismate biosynthesis; chorismate from D-erythrose 4-phosphate and phosphoenolpyruvate: step 4/7.</text>
</comment>
<accession>A0A0G3EBB1</accession>
<dbReference type="GO" id="GO:0009073">
    <property type="term" value="P:aromatic amino acid family biosynthetic process"/>
    <property type="evidence" value="ECO:0007669"/>
    <property type="project" value="UniProtKB-KW"/>
</dbReference>
<dbReference type="InterPro" id="IPR011342">
    <property type="entry name" value="Shikimate_DH"/>
</dbReference>
<sequence length="290" mass="30524">MKEVGGHTRPFAVLGHPVAHSLSPCMHNASFAALDFDGVYLALDVAPDDLESVIPALGAAGFGGLNITVPLKERAFAALTRLGESARTLGSVNTVVFTERGPEGHNTDGDGFIEALREAFGRDVDGTSVFVLGAGGAGRVAALYAAGQGASALVLSDLDNGRLRRLEHEIRERFPGLELHCTDHSGEAAERARDSELLVQATPVGMKPEDSSPLPDRAFRGGQRAFDLIYMYPETAFLRAAREAGAETANGLGMLLHQGARAFTLWTGLEPDTGAMRGALKRAVYGEGGA</sequence>
<dbReference type="SUPFAM" id="SSF51735">
    <property type="entry name" value="NAD(P)-binding Rossmann-fold domains"/>
    <property type="match status" value="1"/>
</dbReference>
<dbReference type="Gene3D" id="3.40.50.10860">
    <property type="entry name" value="Leucine Dehydrogenase, chain A, domain 1"/>
    <property type="match status" value="1"/>
</dbReference>
<proteinExistence type="inferred from homology"/>
<keyword evidence="5 8" id="KW-0560">Oxidoreductase</keyword>
<keyword evidence="6 8" id="KW-0057">Aromatic amino acid biosynthesis</keyword>
<feature type="binding site" evidence="8">
    <location>
        <position position="228"/>
    </location>
    <ligand>
        <name>NADP(+)</name>
        <dbReference type="ChEBI" id="CHEBI:58349"/>
    </ligand>
</feature>
<dbReference type="PANTHER" id="PTHR21089">
    <property type="entry name" value="SHIKIMATE DEHYDROGENASE"/>
    <property type="match status" value="1"/>
</dbReference>
<evidence type="ECO:0000256" key="3">
    <source>
        <dbReference type="ARBA" id="ARBA00022605"/>
    </source>
</evidence>
<feature type="binding site" evidence="8">
    <location>
        <begin position="133"/>
        <end position="137"/>
    </location>
    <ligand>
        <name>NADP(+)</name>
        <dbReference type="ChEBI" id="CHEBI:58349"/>
    </ligand>
</feature>
<name>A0A0G3EBB1_9BACT</name>
<dbReference type="PATRIC" id="fig|1609981.3.peg.529"/>
<evidence type="ECO:0000256" key="2">
    <source>
        <dbReference type="ARBA" id="ARBA00012962"/>
    </source>
</evidence>
<feature type="binding site" evidence="8">
    <location>
        <position position="258"/>
    </location>
    <ligand>
        <name>shikimate</name>
        <dbReference type="ChEBI" id="CHEBI:36208"/>
    </ligand>
</feature>
<feature type="binding site" evidence="8">
    <location>
        <position position="68"/>
    </location>
    <ligand>
        <name>shikimate</name>
        <dbReference type="ChEBI" id="CHEBI:36208"/>
    </ligand>
</feature>
<dbReference type="EC" id="1.1.1.25" evidence="2 8"/>
<dbReference type="InterPro" id="IPR013708">
    <property type="entry name" value="Shikimate_DH-bd_N"/>
</dbReference>
<dbReference type="AlphaFoldDB" id="A0A0G3EBB1"/>
<feature type="domain" description="Shikimate dehydrogenase substrate binding N-terminal" evidence="9">
    <location>
        <begin position="13"/>
        <end position="95"/>
    </location>
</feature>
<dbReference type="GO" id="GO:0008652">
    <property type="term" value="P:amino acid biosynthetic process"/>
    <property type="evidence" value="ECO:0007669"/>
    <property type="project" value="UniProtKB-KW"/>
</dbReference>
<keyword evidence="3 8" id="KW-0028">Amino-acid biosynthesis</keyword>
<dbReference type="Pfam" id="PF08501">
    <property type="entry name" value="Shikimate_dh_N"/>
    <property type="match status" value="1"/>
</dbReference>
<comment type="catalytic activity">
    <reaction evidence="7 8">
        <text>shikimate + NADP(+) = 3-dehydroshikimate + NADPH + H(+)</text>
        <dbReference type="Rhea" id="RHEA:17737"/>
        <dbReference type="ChEBI" id="CHEBI:15378"/>
        <dbReference type="ChEBI" id="CHEBI:16630"/>
        <dbReference type="ChEBI" id="CHEBI:36208"/>
        <dbReference type="ChEBI" id="CHEBI:57783"/>
        <dbReference type="ChEBI" id="CHEBI:58349"/>
        <dbReference type="EC" id="1.1.1.25"/>
    </reaction>
</comment>
<feature type="binding site" evidence="8">
    <location>
        <position position="93"/>
    </location>
    <ligand>
        <name>shikimate</name>
        <dbReference type="ChEBI" id="CHEBI:36208"/>
    </ligand>
</feature>
<evidence type="ECO:0000259" key="10">
    <source>
        <dbReference type="Pfam" id="PF18317"/>
    </source>
</evidence>
<evidence type="ECO:0000256" key="5">
    <source>
        <dbReference type="ARBA" id="ARBA00023002"/>
    </source>
</evidence>
<evidence type="ECO:0000256" key="4">
    <source>
        <dbReference type="ARBA" id="ARBA00022857"/>
    </source>
</evidence>
<dbReference type="GO" id="GO:0009423">
    <property type="term" value="P:chorismate biosynthetic process"/>
    <property type="evidence" value="ECO:0007669"/>
    <property type="project" value="UniProtKB-UniRule"/>
</dbReference>
<feature type="binding site" evidence="8">
    <location>
        <position position="251"/>
    </location>
    <ligand>
        <name>NADP(+)</name>
        <dbReference type="ChEBI" id="CHEBI:58349"/>
    </ligand>
</feature>
<dbReference type="KEGG" id="vbl:L21SP4_00507"/>
<comment type="function">
    <text evidence="8">Involved in the biosynthesis of the chorismate, which leads to the biosynthesis of aromatic amino acids. Catalyzes the reversible NADPH linked reduction of 3-dehydroshikimate (DHSA) to yield shikimate (SA).</text>
</comment>
<dbReference type="GO" id="GO:0050661">
    <property type="term" value="F:NADP binding"/>
    <property type="evidence" value="ECO:0007669"/>
    <property type="project" value="InterPro"/>
</dbReference>
<dbReference type="Proteomes" id="UP000035268">
    <property type="component" value="Chromosome"/>
</dbReference>
<feature type="binding site" evidence="8">
    <location>
        <position position="84"/>
    </location>
    <ligand>
        <name>NADP(+)</name>
        <dbReference type="ChEBI" id="CHEBI:58349"/>
    </ligand>
</feature>
<dbReference type="PANTHER" id="PTHR21089:SF1">
    <property type="entry name" value="BIFUNCTIONAL 3-DEHYDROQUINATE DEHYDRATASE_SHIKIMATE DEHYDROGENASE, CHLOROPLASTIC"/>
    <property type="match status" value="1"/>
</dbReference>
<evidence type="ECO:0000313" key="11">
    <source>
        <dbReference type="EMBL" id="AKJ63781.1"/>
    </source>
</evidence>
<feature type="binding site" evidence="8">
    <location>
        <position position="108"/>
    </location>
    <ligand>
        <name>shikimate</name>
        <dbReference type="ChEBI" id="CHEBI:36208"/>
    </ligand>
</feature>
<evidence type="ECO:0000256" key="6">
    <source>
        <dbReference type="ARBA" id="ARBA00023141"/>
    </source>
</evidence>
<dbReference type="InterPro" id="IPR046346">
    <property type="entry name" value="Aminoacid_DH-like_N_sf"/>
</dbReference>
<evidence type="ECO:0000313" key="12">
    <source>
        <dbReference type="Proteomes" id="UP000035268"/>
    </source>
</evidence>
<reference evidence="12" key="1">
    <citation type="submission" date="2015-02" db="EMBL/GenBank/DDBJ databases">
        <title>Description and complete genome sequence of the first cultured representative of the subdivision 5 of the Verrucomicrobia phylum.</title>
        <authorList>
            <person name="Spring S."/>
            <person name="Bunk B."/>
            <person name="Sproer C."/>
            <person name="Klenk H.-P."/>
        </authorList>
    </citation>
    <scope>NUCLEOTIDE SEQUENCE [LARGE SCALE GENOMIC DNA]</scope>
    <source>
        <strain evidence="12">L21-Fru-AB</strain>
    </source>
</reference>
<dbReference type="InterPro" id="IPR041121">
    <property type="entry name" value="SDH_C"/>
</dbReference>
<dbReference type="STRING" id="1307763.L21SP4_00507"/>
<keyword evidence="4 8" id="KW-0521">NADP</keyword>
<dbReference type="Pfam" id="PF18317">
    <property type="entry name" value="SDH_C"/>
    <property type="match status" value="1"/>
</dbReference>
<dbReference type="EMBL" id="CP010904">
    <property type="protein sequence ID" value="AKJ63781.1"/>
    <property type="molecule type" value="Genomic_DNA"/>
</dbReference>
<gene>
    <name evidence="8 11" type="primary">aroE</name>
    <name evidence="11" type="ORF">L21SP4_00507</name>
</gene>
<dbReference type="NCBIfam" id="TIGR00507">
    <property type="entry name" value="aroE"/>
    <property type="match status" value="1"/>
</dbReference>
<evidence type="ECO:0000256" key="7">
    <source>
        <dbReference type="ARBA" id="ARBA00049442"/>
    </source>
</evidence>
<evidence type="ECO:0000256" key="8">
    <source>
        <dbReference type="HAMAP-Rule" id="MF_00222"/>
    </source>
</evidence>
<feature type="domain" description="SDH C-terminal" evidence="10">
    <location>
        <begin position="251"/>
        <end position="281"/>
    </location>
</feature>
<dbReference type="CDD" id="cd01065">
    <property type="entry name" value="NAD_bind_Shikimate_DH"/>
    <property type="match status" value="1"/>
</dbReference>
<dbReference type="UniPathway" id="UPA00053">
    <property type="reaction ID" value="UER00087"/>
</dbReference>
<dbReference type="Gene3D" id="3.40.50.720">
    <property type="entry name" value="NAD(P)-binding Rossmann-like Domain"/>
    <property type="match status" value="1"/>
</dbReference>
<comment type="caution">
    <text evidence="8">Lacks conserved residue(s) required for the propagation of feature annotation.</text>
</comment>
<feature type="active site" description="Proton acceptor" evidence="8">
    <location>
        <position position="72"/>
    </location>
</feature>
<feature type="binding site" evidence="8">
    <location>
        <position position="230"/>
    </location>
    <ligand>
        <name>shikimate</name>
        <dbReference type="ChEBI" id="CHEBI:36208"/>
    </ligand>
</feature>
<dbReference type="SUPFAM" id="SSF53223">
    <property type="entry name" value="Aminoacid dehydrogenase-like, N-terminal domain"/>
    <property type="match status" value="1"/>
</dbReference>
<dbReference type="OrthoDB" id="9792692at2"/>
<comment type="subunit">
    <text evidence="8">Homodimer.</text>
</comment>
<comment type="similarity">
    <text evidence="8">Belongs to the shikimate dehydrogenase family.</text>
</comment>
<feature type="binding site" evidence="8">
    <location>
        <begin position="21"/>
        <end position="23"/>
    </location>
    <ligand>
        <name>shikimate</name>
        <dbReference type="ChEBI" id="CHEBI:36208"/>
    </ligand>
</feature>
<organism evidence="11 12">
    <name type="scientific">Kiritimatiella glycovorans</name>
    <dbReference type="NCBI Taxonomy" id="1307763"/>
    <lineage>
        <taxon>Bacteria</taxon>
        <taxon>Pseudomonadati</taxon>
        <taxon>Kiritimatiellota</taxon>
        <taxon>Kiritimatiellia</taxon>
        <taxon>Kiritimatiellales</taxon>
        <taxon>Kiritimatiellaceae</taxon>
        <taxon>Kiritimatiella</taxon>
    </lineage>
</organism>
<dbReference type="InterPro" id="IPR022893">
    <property type="entry name" value="Shikimate_DH_fam"/>
</dbReference>
<evidence type="ECO:0000259" key="9">
    <source>
        <dbReference type="Pfam" id="PF08501"/>
    </source>
</evidence>
<reference evidence="11 12" key="2">
    <citation type="journal article" date="2016" name="ISME J.">
        <title>Characterization of the first cultured representative of Verrucomicrobia subdivision 5 indicates the proposal of a novel phylum.</title>
        <authorList>
            <person name="Spring S."/>
            <person name="Bunk B."/>
            <person name="Sproer C."/>
            <person name="Schumann P."/>
            <person name="Rohde M."/>
            <person name="Tindall B.J."/>
            <person name="Klenk H.P."/>
        </authorList>
    </citation>
    <scope>NUCLEOTIDE SEQUENCE [LARGE SCALE GENOMIC DNA]</scope>
    <source>
        <strain evidence="11 12">L21-Fru-AB</strain>
    </source>
</reference>
<dbReference type="GO" id="GO:0004764">
    <property type="term" value="F:shikimate 3-dehydrogenase (NADP+) activity"/>
    <property type="evidence" value="ECO:0007669"/>
    <property type="project" value="UniProtKB-UniRule"/>
</dbReference>
<keyword evidence="12" id="KW-1185">Reference proteome</keyword>
<evidence type="ECO:0000256" key="1">
    <source>
        <dbReference type="ARBA" id="ARBA00004871"/>
    </source>
</evidence>
<dbReference type="HAMAP" id="MF_00222">
    <property type="entry name" value="Shikimate_DH_AroE"/>
    <property type="match status" value="1"/>
</dbReference>